<dbReference type="PANTHER" id="PTHR43378">
    <property type="entry name" value="UDP-3-O-ACYLGLUCOSAMINE N-ACYLTRANSFERASE"/>
    <property type="match status" value="1"/>
</dbReference>
<gene>
    <name evidence="6" type="ORF">BD821_12024</name>
</gene>
<keyword evidence="3 6" id="KW-0808">Transferase</keyword>
<dbReference type="Pfam" id="PF14602">
    <property type="entry name" value="Hexapep_2"/>
    <property type="match status" value="1"/>
</dbReference>
<evidence type="ECO:0000256" key="5">
    <source>
        <dbReference type="ARBA" id="ARBA00023315"/>
    </source>
</evidence>
<organism evidence="6 7">
    <name type="scientific">Clostridium algidicarnis DSM 15099</name>
    <dbReference type="NCBI Taxonomy" id="1121295"/>
    <lineage>
        <taxon>Bacteria</taxon>
        <taxon>Bacillati</taxon>
        <taxon>Bacillota</taxon>
        <taxon>Clostridia</taxon>
        <taxon>Eubacteriales</taxon>
        <taxon>Clostridiaceae</taxon>
        <taxon>Clostridium</taxon>
    </lineage>
</organism>
<evidence type="ECO:0000256" key="4">
    <source>
        <dbReference type="ARBA" id="ARBA00023098"/>
    </source>
</evidence>
<dbReference type="GO" id="GO:0016410">
    <property type="term" value="F:N-acyltransferase activity"/>
    <property type="evidence" value="ECO:0007669"/>
    <property type="project" value="InterPro"/>
</dbReference>
<keyword evidence="1" id="KW-0444">Lipid biosynthesis</keyword>
<dbReference type="Pfam" id="PF00132">
    <property type="entry name" value="Hexapep"/>
    <property type="match status" value="2"/>
</dbReference>
<evidence type="ECO:0000313" key="7">
    <source>
        <dbReference type="Proteomes" id="UP000239863"/>
    </source>
</evidence>
<evidence type="ECO:0000256" key="3">
    <source>
        <dbReference type="ARBA" id="ARBA00022679"/>
    </source>
</evidence>
<dbReference type="InterPro" id="IPR007691">
    <property type="entry name" value="LpxD"/>
</dbReference>
<dbReference type="EMBL" id="PTIS01000020">
    <property type="protein sequence ID" value="PPK45276.1"/>
    <property type="molecule type" value="Genomic_DNA"/>
</dbReference>
<keyword evidence="2" id="KW-0441">Lipid A biosynthesis</keyword>
<proteinExistence type="predicted"/>
<dbReference type="RefSeq" id="WP_104410624.1">
    <property type="nucleotide sequence ID" value="NZ_PTIS01000020.1"/>
</dbReference>
<keyword evidence="4" id="KW-0443">Lipid metabolism</keyword>
<dbReference type="GO" id="GO:0009245">
    <property type="term" value="P:lipid A biosynthetic process"/>
    <property type="evidence" value="ECO:0007669"/>
    <property type="project" value="UniProtKB-KW"/>
</dbReference>
<evidence type="ECO:0000256" key="2">
    <source>
        <dbReference type="ARBA" id="ARBA00022556"/>
    </source>
</evidence>
<dbReference type="PANTHER" id="PTHR43378:SF2">
    <property type="entry name" value="UDP-3-O-ACYLGLUCOSAMINE N-ACYLTRANSFERASE 1, MITOCHONDRIAL-RELATED"/>
    <property type="match status" value="1"/>
</dbReference>
<comment type="caution">
    <text evidence="6">The sequence shown here is derived from an EMBL/GenBank/DDBJ whole genome shotgun (WGS) entry which is preliminary data.</text>
</comment>
<dbReference type="InterPro" id="IPR011004">
    <property type="entry name" value="Trimer_LpxA-like_sf"/>
</dbReference>
<sequence length="301" mass="33556">MRISEIISRSNDNFDITDTLKEEEFESLALASADLDFSFCTFIDNEKYVDNISKSARMIVTTDKIAKLINDRGICISKNPRISFFKLHNHLSKKDYYTKKYDFNSQIGHNCNISKLAHISEKNVKIGDNVTIEEFVAIKENTVIGDNCVIRAGAILSGEGFEFKRTENKEILFAKHCGKLIVKDNVEIQYNTCVDKAVYPWDETIIGEYSKLDNLVHIGHAAKIGDRCLLAANSLIGGRTVIGDDTWVGVSSTVSNGLIIGKGANLNIGCVVTKDVEDGMSVTGNFAIEHKKFIEFIKTIR</sequence>
<dbReference type="CDD" id="cd03352">
    <property type="entry name" value="LbH_LpxD"/>
    <property type="match status" value="1"/>
</dbReference>
<reference evidence="6 7" key="1">
    <citation type="submission" date="2018-02" db="EMBL/GenBank/DDBJ databases">
        <title>Genomic Encyclopedia of Archaeal and Bacterial Type Strains, Phase II (KMG-II): from individual species to whole genera.</title>
        <authorList>
            <person name="Goeker M."/>
        </authorList>
    </citation>
    <scope>NUCLEOTIDE SEQUENCE [LARGE SCALE GENOMIC DNA]</scope>
    <source>
        <strain evidence="6 7">DSM 15099</strain>
    </source>
</reference>
<protein>
    <submittedName>
        <fullName evidence="6">UDP-3-O-[3-hydroxymyristoyl] glucosamine N-acyltransferase</fullName>
    </submittedName>
</protein>
<keyword evidence="5 6" id="KW-0012">Acyltransferase</keyword>
<dbReference type="SUPFAM" id="SSF51161">
    <property type="entry name" value="Trimeric LpxA-like enzymes"/>
    <property type="match status" value="1"/>
</dbReference>
<evidence type="ECO:0000313" key="6">
    <source>
        <dbReference type="EMBL" id="PPK45276.1"/>
    </source>
</evidence>
<dbReference type="Gene3D" id="2.160.10.10">
    <property type="entry name" value="Hexapeptide repeat proteins"/>
    <property type="match status" value="1"/>
</dbReference>
<evidence type="ECO:0000256" key="1">
    <source>
        <dbReference type="ARBA" id="ARBA00022516"/>
    </source>
</evidence>
<dbReference type="Proteomes" id="UP000239863">
    <property type="component" value="Unassembled WGS sequence"/>
</dbReference>
<dbReference type="AlphaFoldDB" id="A0A2S6FUY3"/>
<accession>A0A2S6FUY3</accession>
<dbReference type="InterPro" id="IPR001451">
    <property type="entry name" value="Hexapep"/>
</dbReference>
<dbReference type="GO" id="GO:0016020">
    <property type="term" value="C:membrane"/>
    <property type="evidence" value="ECO:0007669"/>
    <property type="project" value="GOC"/>
</dbReference>
<name>A0A2S6FUY3_9CLOT</name>
<dbReference type="OrthoDB" id="9784739at2"/>